<protein>
    <recommendedName>
        <fullName evidence="3">F-box domain-containing protein</fullName>
    </recommendedName>
</protein>
<name>A0A164RB79_9AGAM</name>
<sequence>MLDLLPTELLVQIINEYVRILRRESAKKRAEALIRMTQIHRRTRNLMLDRPALWSTIHLHLHPDISNLFFQRAEGHKIRLYLDTRKPHAASTSEAEQWIAFIRSNMNAVEHFDLRVRSTVAFKKLIGAFETPAPNLRSLAVNFVQQEYPSSMTFFSGQAPSLQTAKILSRLPWKLEPLRSVTTLTLHISQENLRKNVFQLQYMRNAEAITLTGANWQDRRDDVDIPPPSIPGSIVLPSCRRFEIKQLTASTAQYILDSVRLPILEKLTINETLYTRNLHTEVPTEIVRASIPRTLAAPSETWIPPTSLFIAVYLSRVIIKTNGTPSITYTSSWIGTGMDQLLEAPDNECVLPTLIDMCTCLLSTLGVQPTDLVIRYNIHPSHGQNTALSSIDPTLFFRELFETYHHIVNLDLSGRVGPATVIIRVDQHLLPICSRIKIKTDWGYGDPMAIEERQQLAENVTLIEAARECEVQVVNS</sequence>
<dbReference type="AlphaFoldDB" id="A0A164RB79"/>
<keyword evidence="2" id="KW-1185">Reference proteome</keyword>
<evidence type="ECO:0008006" key="3">
    <source>
        <dbReference type="Google" id="ProtNLM"/>
    </source>
</evidence>
<dbReference type="Proteomes" id="UP000076722">
    <property type="component" value="Unassembled WGS sequence"/>
</dbReference>
<organism evidence="1 2">
    <name type="scientific">Sistotremastrum niveocremeum HHB9708</name>
    <dbReference type="NCBI Taxonomy" id="1314777"/>
    <lineage>
        <taxon>Eukaryota</taxon>
        <taxon>Fungi</taxon>
        <taxon>Dikarya</taxon>
        <taxon>Basidiomycota</taxon>
        <taxon>Agaricomycotina</taxon>
        <taxon>Agaricomycetes</taxon>
        <taxon>Sistotremastrales</taxon>
        <taxon>Sistotremastraceae</taxon>
        <taxon>Sertulicium</taxon>
        <taxon>Sertulicium niveocremeum</taxon>
    </lineage>
</organism>
<proteinExistence type="predicted"/>
<evidence type="ECO:0000313" key="2">
    <source>
        <dbReference type="Proteomes" id="UP000076722"/>
    </source>
</evidence>
<evidence type="ECO:0000313" key="1">
    <source>
        <dbReference type="EMBL" id="KZS90411.1"/>
    </source>
</evidence>
<gene>
    <name evidence="1" type="ORF">SISNIDRAFT_488296</name>
</gene>
<reference evidence="1 2" key="1">
    <citation type="journal article" date="2016" name="Mol. Biol. Evol.">
        <title>Comparative Genomics of Early-Diverging Mushroom-Forming Fungi Provides Insights into the Origins of Lignocellulose Decay Capabilities.</title>
        <authorList>
            <person name="Nagy L.G."/>
            <person name="Riley R."/>
            <person name="Tritt A."/>
            <person name="Adam C."/>
            <person name="Daum C."/>
            <person name="Floudas D."/>
            <person name="Sun H."/>
            <person name="Yadav J.S."/>
            <person name="Pangilinan J."/>
            <person name="Larsson K.H."/>
            <person name="Matsuura K."/>
            <person name="Barry K."/>
            <person name="Labutti K."/>
            <person name="Kuo R."/>
            <person name="Ohm R.A."/>
            <person name="Bhattacharya S.S."/>
            <person name="Shirouzu T."/>
            <person name="Yoshinaga Y."/>
            <person name="Martin F.M."/>
            <person name="Grigoriev I.V."/>
            <person name="Hibbett D.S."/>
        </authorList>
    </citation>
    <scope>NUCLEOTIDE SEQUENCE [LARGE SCALE GENOMIC DNA]</scope>
    <source>
        <strain evidence="1 2">HHB9708</strain>
    </source>
</reference>
<accession>A0A164RB79</accession>
<dbReference type="EMBL" id="KV419421">
    <property type="protein sequence ID" value="KZS90411.1"/>
    <property type="molecule type" value="Genomic_DNA"/>
</dbReference>